<accession>A0A7X9RX97</accession>
<proteinExistence type="predicted"/>
<dbReference type="AlphaFoldDB" id="A0A7X9RX97"/>
<comment type="caution">
    <text evidence="1">The sequence shown here is derived from an EMBL/GenBank/DDBJ whole genome shotgun (WGS) entry which is preliminary data.</text>
</comment>
<protein>
    <submittedName>
        <fullName evidence="1">Uncharacterized protein</fullName>
    </submittedName>
</protein>
<keyword evidence="2" id="KW-1185">Reference proteome</keyword>
<evidence type="ECO:0000313" key="1">
    <source>
        <dbReference type="EMBL" id="NME70473.1"/>
    </source>
</evidence>
<evidence type="ECO:0000313" key="2">
    <source>
        <dbReference type="Proteomes" id="UP000576082"/>
    </source>
</evidence>
<sequence length="45" mass="5230">MDYLSLPDYESSVYQYKVPNALKSGYYVMSVMIGGRKHNEKLLIK</sequence>
<organism evidence="1 2">
    <name type="scientific">Flammeovirga aprica JL-4</name>
    <dbReference type="NCBI Taxonomy" id="694437"/>
    <lineage>
        <taxon>Bacteria</taxon>
        <taxon>Pseudomonadati</taxon>
        <taxon>Bacteroidota</taxon>
        <taxon>Cytophagia</taxon>
        <taxon>Cytophagales</taxon>
        <taxon>Flammeovirgaceae</taxon>
        <taxon>Flammeovirga</taxon>
    </lineage>
</organism>
<gene>
    <name evidence="1" type="ORF">HHU12_21030</name>
</gene>
<dbReference type="Proteomes" id="UP000576082">
    <property type="component" value="Unassembled WGS sequence"/>
</dbReference>
<dbReference type="RefSeq" id="WP_205959945.1">
    <property type="nucleotide sequence ID" value="NZ_JABANE010000065.1"/>
</dbReference>
<reference evidence="1 2" key="1">
    <citation type="submission" date="2020-04" db="EMBL/GenBank/DDBJ databases">
        <title>Flammeovirga sp. SR4, a novel species isolated from seawater.</title>
        <authorList>
            <person name="Wang X."/>
        </authorList>
    </citation>
    <scope>NUCLEOTIDE SEQUENCE [LARGE SCALE GENOMIC DNA]</scope>
    <source>
        <strain evidence="1 2">ATCC 23126</strain>
    </source>
</reference>
<name>A0A7X9RX97_9BACT</name>
<dbReference type="EMBL" id="JABANE010000065">
    <property type="protein sequence ID" value="NME70473.1"/>
    <property type="molecule type" value="Genomic_DNA"/>
</dbReference>